<comment type="caution">
    <text evidence="1">The sequence shown here is derived from an EMBL/GenBank/DDBJ whole genome shotgun (WGS) entry which is preliminary data.</text>
</comment>
<reference evidence="1 2" key="2">
    <citation type="submission" date="2008-11" db="EMBL/GenBank/DDBJ databases">
        <authorList>
            <person name="Fulton L."/>
            <person name="Clifton S."/>
            <person name="Fulton B."/>
            <person name="Xu J."/>
            <person name="Minx P."/>
            <person name="Pepin K.H."/>
            <person name="Johnson M."/>
            <person name="Bhonagiri V."/>
            <person name="Nash W.E."/>
            <person name="Mardis E.R."/>
            <person name="Wilson R.K."/>
        </authorList>
    </citation>
    <scope>NUCLEOTIDE SEQUENCE [LARGE SCALE GENOMIC DNA]</scope>
    <source>
        <strain evidence="1 2">ATCC 43243</strain>
    </source>
</reference>
<sequence>MIKGQKWRLIWIIRKMNQWKKELKKGRACGYASFNTQGCGGTQRITYNKPYRQAA</sequence>
<reference evidence="1 2" key="1">
    <citation type="submission" date="2008-11" db="EMBL/GenBank/DDBJ databases">
        <title>Draft genome sequence of Bacteroides pectinophilus (ATCC 43243).</title>
        <authorList>
            <person name="Sudarsanam P."/>
            <person name="Ley R."/>
            <person name="Guruge J."/>
            <person name="Turnbaugh P.J."/>
            <person name="Mahowald M."/>
            <person name="Liep D."/>
            <person name="Gordon J."/>
        </authorList>
    </citation>
    <scope>NUCLEOTIDE SEQUENCE [LARGE SCALE GENOMIC DNA]</scope>
    <source>
        <strain evidence="1 2">ATCC 43243</strain>
    </source>
</reference>
<evidence type="ECO:0000313" key="2">
    <source>
        <dbReference type="Proteomes" id="UP000003136"/>
    </source>
</evidence>
<dbReference type="Proteomes" id="UP000003136">
    <property type="component" value="Unassembled WGS sequence"/>
</dbReference>
<name>B7AQG2_9FIRM</name>
<organism evidence="1 2">
    <name type="scientific">[Bacteroides] pectinophilus ATCC 43243</name>
    <dbReference type="NCBI Taxonomy" id="483218"/>
    <lineage>
        <taxon>Bacteria</taxon>
        <taxon>Bacillati</taxon>
        <taxon>Bacillota</taxon>
        <taxon>Clostridia</taxon>
        <taxon>Eubacteriales</taxon>
    </lineage>
</organism>
<dbReference type="HOGENOM" id="CLU_3022458_0_0_9"/>
<proteinExistence type="predicted"/>
<evidence type="ECO:0000313" key="1">
    <source>
        <dbReference type="EMBL" id="EEC57934.1"/>
    </source>
</evidence>
<gene>
    <name evidence="1" type="ORF">BACPEC_00919</name>
</gene>
<protein>
    <submittedName>
        <fullName evidence="1">Uncharacterized protein</fullName>
    </submittedName>
</protein>
<dbReference type="STRING" id="483218.BACPEC_00919"/>
<dbReference type="AlphaFoldDB" id="B7AQG2"/>
<accession>B7AQG2</accession>
<keyword evidence="2" id="KW-1185">Reference proteome</keyword>
<dbReference type="EMBL" id="ABVQ01000035">
    <property type="protein sequence ID" value="EEC57934.1"/>
    <property type="molecule type" value="Genomic_DNA"/>
</dbReference>